<evidence type="ECO:0000313" key="6">
    <source>
        <dbReference type="Proteomes" id="UP000295328"/>
    </source>
</evidence>
<keyword evidence="6" id="KW-1185">Reference proteome</keyword>
<name>A0A4R6BJ86_9STAP</name>
<dbReference type="RefSeq" id="WP_133429778.1">
    <property type="nucleotide sequence ID" value="NZ_BMCC01000003.1"/>
</dbReference>
<accession>A0A4R6BJ86</accession>
<evidence type="ECO:0000259" key="4">
    <source>
        <dbReference type="PROSITE" id="PS51462"/>
    </source>
</evidence>
<evidence type="ECO:0000256" key="3">
    <source>
        <dbReference type="RuleBase" id="RU003476"/>
    </source>
</evidence>
<keyword evidence="2 3" id="KW-0378">Hydrolase</keyword>
<comment type="caution">
    <text evidence="5">The sequence shown here is derived from an EMBL/GenBank/DDBJ whole genome shotgun (WGS) entry which is preliminary data.</text>
</comment>
<dbReference type="GO" id="GO:0016787">
    <property type="term" value="F:hydrolase activity"/>
    <property type="evidence" value="ECO:0007669"/>
    <property type="project" value="UniProtKB-KW"/>
</dbReference>
<dbReference type="InterPro" id="IPR015797">
    <property type="entry name" value="NUDIX_hydrolase-like_dom_sf"/>
</dbReference>
<comment type="similarity">
    <text evidence="3">Belongs to the Nudix hydrolase family.</text>
</comment>
<dbReference type="Pfam" id="PF00293">
    <property type="entry name" value="NUDIX"/>
    <property type="match status" value="1"/>
</dbReference>
<dbReference type="EMBL" id="SCWE01000002">
    <property type="protein sequence ID" value="TDM01759.1"/>
    <property type="molecule type" value="Genomic_DNA"/>
</dbReference>
<organism evidence="5 6">
    <name type="scientific">Macrococcus hajekii</name>
    <dbReference type="NCBI Taxonomy" id="198482"/>
    <lineage>
        <taxon>Bacteria</taxon>
        <taxon>Bacillati</taxon>
        <taxon>Bacillota</taxon>
        <taxon>Bacilli</taxon>
        <taxon>Bacillales</taxon>
        <taxon>Staphylococcaceae</taxon>
        <taxon>Macrococcus</taxon>
    </lineage>
</organism>
<proteinExistence type="inferred from homology"/>
<dbReference type="Gene3D" id="3.90.79.10">
    <property type="entry name" value="Nucleoside Triphosphate Pyrophosphohydrolase"/>
    <property type="match status" value="1"/>
</dbReference>
<dbReference type="PANTHER" id="PTHR43046:SF2">
    <property type="entry name" value="8-OXO-DGTP DIPHOSPHATASE-RELATED"/>
    <property type="match status" value="1"/>
</dbReference>
<comment type="cofactor">
    <cofactor evidence="1">
        <name>Mg(2+)</name>
        <dbReference type="ChEBI" id="CHEBI:18420"/>
    </cofactor>
</comment>
<dbReference type="PROSITE" id="PS00893">
    <property type="entry name" value="NUDIX_BOX"/>
    <property type="match status" value="1"/>
</dbReference>
<dbReference type="PANTHER" id="PTHR43046">
    <property type="entry name" value="GDP-MANNOSE MANNOSYL HYDROLASE"/>
    <property type="match status" value="1"/>
</dbReference>
<feature type="domain" description="Nudix hydrolase" evidence="4">
    <location>
        <begin position="1"/>
        <end position="128"/>
    </location>
</feature>
<dbReference type="PRINTS" id="PR00502">
    <property type="entry name" value="NUDIXFAMILY"/>
</dbReference>
<dbReference type="AlphaFoldDB" id="A0A4R6BJ86"/>
<dbReference type="SUPFAM" id="SSF55811">
    <property type="entry name" value="Nudix"/>
    <property type="match status" value="1"/>
</dbReference>
<evidence type="ECO:0000256" key="2">
    <source>
        <dbReference type="ARBA" id="ARBA00022801"/>
    </source>
</evidence>
<sequence>MADIHCAALVYIKDEQLLLVRVRELEKYYLPGGKIEAGEEPMAAAIREVYEELGVVLDPSLVRYLGCVEGPAYPQDATVSLECFTYDGSLEEVASNNEITGIRYFDLVESDHIAPAVLVLIEQLNNKELVYEK</sequence>
<dbReference type="PROSITE" id="PS51462">
    <property type="entry name" value="NUDIX"/>
    <property type="match status" value="1"/>
</dbReference>
<reference evidence="5 6" key="1">
    <citation type="submission" date="2019-01" db="EMBL/GenBank/DDBJ databases">
        <title>Draft genome sequences of the type strains of six Macrococcus species.</title>
        <authorList>
            <person name="Mazhar S."/>
            <person name="Altermann E."/>
            <person name="Hill C."/>
            <person name="Mcauliffe O."/>
        </authorList>
    </citation>
    <scope>NUCLEOTIDE SEQUENCE [LARGE SCALE GENOMIC DNA]</scope>
    <source>
        <strain evidence="5 6">CCM4809</strain>
    </source>
</reference>
<dbReference type="InterPro" id="IPR020084">
    <property type="entry name" value="NUDIX_hydrolase_CS"/>
</dbReference>
<dbReference type="Proteomes" id="UP000295328">
    <property type="component" value="Unassembled WGS sequence"/>
</dbReference>
<dbReference type="CDD" id="cd04690">
    <property type="entry name" value="NUDIX_Hydrolase"/>
    <property type="match status" value="1"/>
</dbReference>
<evidence type="ECO:0000313" key="5">
    <source>
        <dbReference type="EMBL" id="TDM01759.1"/>
    </source>
</evidence>
<protein>
    <submittedName>
        <fullName evidence="5">NUDIX domain-containing protein</fullName>
    </submittedName>
</protein>
<evidence type="ECO:0000256" key="1">
    <source>
        <dbReference type="ARBA" id="ARBA00001946"/>
    </source>
</evidence>
<dbReference type="OrthoDB" id="3532303at2"/>
<dbReference type="InterPro" id="IPR020476">
    <property type="entry name" value="Nudix_hydrolase"/>
</dbReference>
<dbReference type="InterPro" id="IPR000086">
    <property type="entry name" value="NUDIX_hydrolase_dom"/>
</dbReference>
<gene>
    <name evidence="5" type="ORF">ERX37_05985</name>
</gene>